<dbReference type="OrthoDB" id="364892at2759"/>
<feature type="domain" description="Elongation factor EFG" evidence="1">
    <location>
        <begin position="99"/>
        <end position="173"/>
    </location>
</feature>
<dbReference type="GO" id="GO:0005829">
    <property type="term" value="C:cytosol"/>
    <property type="evidence" value="ECO:0007669"/>
    <property type="project" value="TreeGrafter"/>
</dbReference>
<name>A0A9N9JQT7_9GLOM</name>
<accession>A0A9N9JQT7</accession>
<evidence type="ECO:0000313" key="2">
    <source>
        <dbReference type="EMBL" id="CAG8787988.1"/>
    </source>
</evidence>
<dbReference type="InterPro" id="IPR014721">
    <property type="entry name" value="Ribsml_uS5_D2-typ_fold_subgr"/>
</dbReference>
<dbReference type="EMBL" id="CAJVPZ010058418">
    <property type="protein sequence ID" value="CAG8787988.1"/>
    <property type="molecule type" value="Genomic_DNA"/>
</dbReference>
<gene>
    <name evidence="2" type="ORF">RFULGI_LOCUS16450</name>
</gene>
<proteinExistence type="predicted"/>
<sequence length="194" mass="21884">DTKMSGLLSSDINEVNLEFIEEHTSLELSIRDFEEGIHTGFQLATKAGPLCSEPLMGVAYFLEDFTISIDENVDISESGYVITTMRDACLQGFLDLSPRLMLAMYSCDIQATTEALGRVYAVISRRRGRIISEELKEGTSFFQISALLPVVESFGFADDPFWVPTTEEELEDLGEKSDRENLAKKYMENVRKRK</sequence>
<dbReference type="SMART" id="SM00838">
    <property type="entry name" value="EFG_C"/>
    <property type="match status" value="1"/>
</dbReference>
<reference evidence="2" key="1">
    <citation type="submission" date="2021-06" db="EMBL/GenBank/DDBJ databases">
        <authorList>
            <person name="Kallberg Y."/>
            <person name="Tangrot J."/>
            <person name="Rosling A."/>
        </authorList>
    </citation>
    <scope>NUCLEOTIDE SEQUENCE</scope>
    <source>
        <strain evidence="2">IN212</strain>
    </source>
</reference>
<evidence type="ECO:0000313" key="3">
    <source>
        <dbReference type="Proteomes" id="UP000789396"/>
    </source>
</evidence>
<dbReference type="Gene3D" id="3.30.70.240">
    <property type="match status" value="1"/>
</dbReference>
<keyword evidence="3" id="KW-1185">Reference proteome</keyword>
<dbReference type="AlphaFoldDB" id="A0A9N9JQT7"/>
<feature type="non-terminal residue" evidence="2">
    <location>
        <position position="1"/>
    </location>
</feature>
<dbReference type="InterPro" id="IPR020568">
    <property type="entry name" value="Ribosomal_Su5_D2-typ_SF"/>
</dbReference>
<dbReference type="InterPro" id="IPR035647">
    <property type="entry name" value="EFG_III/V"/>
</dbReference>
<dbReference type="SUPFAM" id="SSF54980">
    <property type="entry name" value="EF-G C-terminal domain-like"/>
    <property type="match status" value="1"/>
</dbReference>
<comment type="caution">
    <text evidence="2">The sequence shown here is derived from an EMBL/GenBank/DDBJ whole genome shotgun (WGS) entry which is preliminary data.</text>
</comment>
<dbReference type="GO" id="GO:0042256">
    <property type="term" value="P:cytosolic ribosome assembly"/>
    <property type="evidence" value="ECO:0007669"/>
    <property type="project" value="TreeGrafter"/>
</dbReference>
<protein>
    <submittedName>
        <fullName evidence="2">3612_t:CDS:1</fullName>
    </submittedName>
</protein>
<dbReference type="Proteomes" id="UP000789396">
    <property type="component" value="Unassembled WGS sequence"/>
</dbReference>
<dbReference type="GO" id="GO:0043022">
    <property type="term" value="F:ribosome binding"/>
    <property type="evidence" value="ECO:0007669"/>
    <property type="project" value="TreeGrafter"/>
</dbReference>
<dbReference type="PANTHER" id="PTHR42908">
    <property type="entry name" value="TRANSLATION ELONGATION FACTOR-RELATED"/>
    <property type="match status" value="1"/>
</dbReference>
<feature type="non-terminal residue" evidence="2">
    <location>
        <position position="194"/>
    </location>
</feature>
<dbReference type="GO" id="GO:0003924">
    <property type="term" value="F:GTPase activity"/>
    <property type="evidence" value="ECO:0007669"/>
    <property type="project" value="TreeGrafter"/>
</dbReference>
<dbReference type="CDD" id="cd04096">
    <property type="entry name" value="eEF2_snRNP_like_C"/>
    <property type="match status" value="1"/>
</dbReference>
<dbReference type="SUPFAM" id="SSF54211">
    <property type="entry name" value="Ribosomal protein S5 domain 2-like"/>
    <property type="match status" value="1"/>
</dbReference>
<dbReference type="Pfam" id="PF00679">
    <property type="entry name" value="EFG_C"/>
    <property type="match status" value="1"/>
</dbReference>
<organism evidence="2 3">
    <name type="scientific">Racocetra fulgida</name>
    <dbReference type="NCBI Taxonomy" id="60492"/>
    <lineage>
        <taxon>Eukaryota</taxon>
        <taxon>Fungi</taxon>
        <taxon>Fungi incertae sedis</taxon>
        <taxon>Mucoromycota</taxon>
        <taxon>Glomeromycotina</taxon>
        <taxon>Glomeromycetes</taxon>
        <taxon>Diversisporales</taxon>
        <taxon>Gigasporaceae</taxon>
        <taxon>Racocetra</taxon>
    </lineage>
</organism>
<dbReference type="Gene3D" id="3.30.230.10">
    <property type="match status" value="1"/>
</dbReference>
<dbReference type="PANTHER" id="PTHR42908:SF3">
    <property type="entry name" value="ELONGATION FACTOR-LIKE GTPASE 1"/>
    <property type="match status" value="1"/>
</dbReference>
<evidence type="ECO:0000259" key="1">
    <source>
        <dbReference type="SMART" id="SM00838"/>
    </source>
</evidence>
<dbReference type="InterPro" id="IPR000640">
    <property type="entry name" value="EFG_V-like"/>
</dbReference>
<dbReference type="GO" id="GO:1990904">
    <property type="term" value="C:ribonucleoprotein complex"/>
    <property type="evidence" value="ECO:0007669"/>
    <property type="project" value="TreeGrafter"/>
</dbReference>